<dbReference type="EMBL" id="JAIWYP010000004">
    <property type="protein sequence ID" value="KAH3838622.1"/>
    <property type="molecule type" value="Genomic_DNA"/>
</dbReference>
<dbReference type="GO" id="GO:0003676">
    <property type="term" value="F:nucleic acid binding"/>
    <property type="evidence" value="ECO:0007669"/>
    <property type="project" value="InterPro"/>
</dbReference>
<evidence type="ECO:0000256" key="2">
    <source>
        <dbReference type="ARBA" id="ARBA00022679"/>
    </source>
</evidence>
<feature type="compositionally biased region" description="Basic and acidic residues" evidence="8">
    <location>
        <begin position="785"/>
        <end position="801"/>
    </location>
</feature>
<keyword evidence="2" id="KW-0808">Transferase</keyword>
<evidence type="ECO:0000256" key="7">
    <source>
        <dbReference type="ARBA" id="ARBA00022918"/>
    </source>
</evidence>
<dbReference type="InterPro" id="IPR001969">
    <property type="entry name" value="Aspartic_peptidase_AS"/>
</dbReference>
<sequence>MNLTFTADTGATRTIISDRIYNKIDPKKRPELRKTACLTGAGGTRLKEYGKANFNIILGDISLTREIIVAEIEDDALLGIDILQNDEGGPADLLLSRGVILFQGKEIPCIQVGLKEEIRKVRAADNYTIPGQSEAIIDVMVDRLESDDLIQDTELIIEATDHFKQTYPVHMASVLVDINTAPTCKIRILNPFLTSWSIKQDTIIGQAEKIDHIKGTVVEKEHSDEEDNFISVRRVTIKQDEPTITRATEMNTKKSFEVPSHLQSMYENACKNRSPEEKLEIAKLLCRFKDSFSKDDLDLGVTHLTEHSINTGNAAPIRQQPRRVPMAFADAEKKAIQELLDKGVIRKSTSPWASPIVLVKKKNGEVRPCVDYRKVNELVKPDGFPIPRVLDCLDAVANATLFSTFDLTSGYFQIPLKEEDIPKSAFVCKYGQFEMLRLPFGLNSAASTFQRTMELALQGLQWETCLIYIDDIIVFGSDFRQHMERIQQVLERMEAAGLKLRPDKCEMLKEEVVFLGHIVSKEGVRPNPANIAKIVEWPVPKNAKEVRQFTAMGSYYRRFVKDFASKVKPMTELRKKDKKFKWDDRCQQSFEELKRELISPEIMGYPMNDGGEFRLDVDASDLGIGAVLHQVQEDRERVIAYASRALNKAEKNYCITEKELLAIRFFVEYFRQYLLGRHFMVRSDHQALTWLFKLKEPRDKIARWIEILSYYDFTIEYRPGKKQGHCDALSRCENPKDCTCPEQDTNEILKCGPCRKCIRRSHNMIASGVYAKVLGKESTLVPNNDSKESNAVRAVNNDRDNLPSTSKAPDDTSKRERIISQVVSFASIGGRSTKQLTQLQNEDTDIGPILQAKSNDTKITSEELLSMSPASRQYSLLWDTLEVRDGLLYKRFIKQNKTGEFWQFIVPHGLRKEVLFENHDSIIAGHFGVKKTCERIKQNFYWYGMKGDIELYVRYCDTCASDKKPPKTPRAPLGTIKVGAPMDIIATDYLGPFPQTSQGNRYILVLTDHFSKYVEILAVPDQTAETCASRILNDFIARWGCPLSILSDQGRNYESSVFRELCKILEIKKIRTSPKNPKCNGQAERFNRTLVRMIKAYLCGEQDQWDKNLGCLAAAYRSTPHESTGMTPNLLMMGREVRLPSELVFSRNPSSEETTLYVDYVAALKEKMHHAHQVAREHLSVATKRQKEIYDKRQCVHSYEPGDFIWLLEESRKPGITHKLEMSYEGPFVVKQSLSNVNFRIQLDRHGKEKVVNHNKLKPYEGTNAPKWLQTERRKLKMNKE</sequence>
<dbReference type="PROSITE" id="PS50175">
    <property type="entry name" value="ASP_PROT_RETROV"/>
    <property type="match status" value="1"/>
</dbReference>
<dbReference type="InterPro" id="IPR021109">
    <property type="entry name" value="Peptidase_aspartic_dom_sf"/>
</dbReference>
<evidence type="ECO:0000259" key="10">
    <source>
        <dbReference type="PROSITE" id="PS50878"/>
    </source>
</evidence>
<dbReference type="InterPro" id="IPR050951">
    <property type="entry name" value="Retrovirus_Pol_polyprotein"/>
</dbReference>
<dbReference type="PANTHER" id="PTHR37984:SF5">
    <property type="entry name" value="PROTEIN NYNRIN-LIKE"/>
    <property type="match status" value="1"/>
</dbReference>
<dbReference type="GO" id="GO:0004519">
    <property type="term" value="F:endonuclease activity"/>
    <property type="evidence" value="ECO:0007669"/>
    <property type="project" value="UniProtKB-KW"/>
</dbReference>
<name>A0A9D4QQA8_DREPO</name>
<dbReference type="SUPFAM" id="SSF56672">
    <property type="entry name" value="DNA/RNA polymerases"/>
    <property type="match status" value="1"/>
</dbReference>
<dbReference type="GO" id="GO:0004190">
    <property type="term" value="F:aspartic-type endopeptidase activity"/>
    <property type="evidence" value="ECO:0007669"/>
    <property type="project" value="InterPro"/>
</dbReference>
<dbReference type="Pfam" id="PF00665">
    <property type="entry name" value="rve"/>
    <property type="match status" value="1"/>
</dbReference>
<dbReference type="Gene3D" id="3.30.420.10">
    <property type="entry name" value="Ribonuclease H-like superfamily/Ribonuclease H"/>
    <property type="match status" value="1"/>
</dbReference>
<organism evidence="12 13">
    <name type="scientific">Dreissena polymorpha</name>
    <name type="common">Zebra mussel</name>
    <name type="synonym">Mytilus polymorpha</name>
    <dbReference type="NCBI Taxonomy" id="45954"/>
    <lineage>
        <taxon>Eukaryota</taxon>
        <taxon>Metazoa</taxon>
        <taxon>Spiralia</taxon>
        <taxon>Lophotrochozoa</taxon>
        <taxon>Mollusca</taxon>
        <taxon>Bivalvia</taxon>
        <taxon>Autobranchia</taxon>
        <taxon>Heteroconchia</taxon>
        <taxon>Euheterodonta</taxon>
        <taxon>Imparidentia</taxon>
        <taxon>Neoheterodontei</taxon>
        <taxon>Myida</taxon>
        <taxon>Dreissenoidea</taxon>
        <taxon>Dreissenidae</taxon>
        <taxon>Dreissena</taxon>
    </lineage>
</organism>
<dbReference type="InterPro" id="IPR041588">
    <property type="entry name" value="Integrase_H2C2"/>
</dbReference>
<comment type="caution">
    <text evidence="12">The sequence shown here is derived from an EMBL/GenBank/DDBJ whole genome shotgun (WGS) entry which is preliminary data.</text>
</comment>
<evidence type="ECO:0000313" key="13">
    <source>
        <dbReference type="Proteomes" id="UP000828390"/>
    </source>
</evidence>
<dbReference type="CDD" id="cd09274">
    <property type="entry name" value="RNase_HI_RT_Ty3"/>
    <property type="match status" value="1"/>
</dbReference>
<dbReference type="Pfam" id="PF00078">
    <property type="entry name" value="RVT_1"/>
    <property type="match status" value="1"/>
</dbReference>
<dbReference type="InterPro" id="IPR043502">
    <property type="entry name" value="DNA/RNA_pol_sf"/>
</dbReference>
<dbReference type="PROSITE" id="PS50878">
    <property type="entry name" value="RT_POL"/>
    <property type="match status" value="1"/>
</dbReference>
<dbReference type="Gene3D" id="3.10.20.370">
    <property type="match status" value="1"/>
</dbReference>
<dbReference type="Pfam" id="PF17921">
    <property type="entry name" value="Integrase_H2C2"/>
    <property type="match status" value="1"/>
</dbReference>
<dbReference type="InterPro" id="IPR012337">
    <property type="entry name" value="RNaseH-like_sf"/>
</dbReference>
<keyword evidence="13" id="KW-1185">Reference proteome</keyword>
<evidence type="ECO:0000259" key="9">
    <source>
        <dbReference type="PROSITE" id="PS50175"/>
    </source>
</evidence>
<accession>A0A9D4QQA8</accession>
<keyword evidence="4" id="KW-0540">Nuclease</keyword>
<dbReference type="PROSITE" id="PS50994">
    <property type="entry name" value="INTEGRASE"/>
    <property type="match status" value="1"/>
</dbReference>
<gene>
    <name evidence="12" type="ORF">DPMN_112031</name>
</gene>
<dbReference type="InterPro" id="IPR041373">
    <property type="entry name" value="RT_RNaseH"/>
</dbReference>
<dbReference type="GO" id="GO:0015074">
    <property type="term" value="P:DNA integration"/>
    <property type="evidence" value="ECO:0007669"/>
    <property type="project" value="InterPro"/>
</dbReference>
<dbReference type="EC" id="2.7.7.49" evidence="1"/>
<dbReference type="SUPFAM" id="SSF50630">
    <property type="entry name" value="Acid proteases"/>
    <property type="match status" value="1"/>
</dbReference>
<dbReference type="InterPro" id="IPR000477">
    <property type="entry name" value="RT_dom"/>
</dbReference>
<evidence type="ECO:0000313" key="12">
    <source>
        <dbReference type="EMBL" id="KAH3838622.1"/>
    </source>
</evidence>
<evidence type="ECO:0000256" key="8">
    <source>
        <dbReference type="SAM" id="MobiDB-lite"/>
    </source>
</evidence>
<dbReference type="InterPro" id="IPR001995">
    <property type="entry name" value="Peptidase_A2_cat"/>
</dbReference>
<dbReference type="Gene3D" id="3.30.70.270">
    <property type="match status" value="2"/>
</dbReference>
<dbReference type="SUPFAM" id="SSF53098">
    <property type="entry name" value="Ribonuclease H-like"/>
    <property type="match status" value="1"/>
</dbReference>
<dbReference type="InterPro" id="IPR054465">
    <property type="entry name" value="Integrase_p58-like_C"/>
</dbReference>
<dbReference type="Gene3D" id="3.10.10.10">
    <property type="entry name" value="HIV Type 1 Reverse Transcriptase, subunit A, domain 1"/>
    <property type="match status" value="1"/>
</dbReference>
<keyword evidence="6" id="KW-0378">Hydrolase</keyword>
<feature type="domain" description="Reverse transcriptase" evidence="10">
    <location>
        <begin position="340"/>
        <end position="519"/>
    </location>
</feature>
<keyword evidence="3" id="KW-0548">Nucleotidyltransferase</keyword>
<evidence type="ECO:0000256" key="5">
    <source>
        <dbReference type="ARBA" id="ARBA00022759"/>
    </source>
</evidence>
<dbReference type="InterPro" id="IPR036397">
    <property type="entry name" value="RNaseH_sf"/>
</dbReference>
<dbReference type="Gene3D" id="2.40.70.10">
    <property type="entry name" value="Acid Proteases"/>
    <property type="match status" value="1"/>
</dbReference>
<dbReference type="CDD" id="cd01647">
    <property type="entry name" value="RT_LTR"/>
    <property type="match status" value="1"/>
</dbReference>
<feature type="region of interest" description="Disordered" evidence="8">
    <location>
        <begin position="780"/>
        <end position="813"/>
    </location>
</feature>
<dbReference type="Gene3D" id="1.10.340.70">
    <property type="match status" value="1"/>
</dbReference>
<dbReference type="FunFam" id="1.10.340.70:FF:000001">
    <property type="entry name" value="Retrovirus-related Pol polyprotein from transposon gypsy-like Protein"/>
    <property type="match status" value="1"/>
</dbReference>
<reference evidence="12" key="2">
    <citation type="submission" date="2020-11" db="EMBL/GenBank/DDBJ databases">
        <authorList>
            <person name="McCartney M.A."/>
            <person name="Auch B."/>
            <person name="Kono T."/>
            <person name="Mallez S."/>
            <person name="Becker A."/>
            <person name="Gohl D.M."/>
            <person name="Silverstein K.A.T."/>
            <person name="Koren S."/>
            <person name="Bechman K.B."/>
            <person name="Herman A."/>
            <person name="Abrahante J.E."/>
            <person name="Garbe J."/>
        </authorList>
    </citation>
    <scope>NUCLEOTIDE SEQUENCE</scope>
    <source>
        <strain evidence="12">Duluth1</strain>
        <tissue evidence="12">Whole animal</tissue>
    </source>
</reference>
<dbReference type="Pfam" id="PF22938">
    <property type="entry name" value="Integrase_p58_C"/>
    <property type="match status" value="1"/>
</dbReference>
<evidence type="ECO:0000256" key="3">
    <source>
        <dbReference type="ARBA" id="ARBA00022695"/>
    </source>
</evidence>
<reference evidence="12" key="1">
    <citation type="journal article" date="2019" name="bioRxiv">
        <title>The Genome of the Zebra Mussel, Dreissena polymorpha: A Resource for Invasive Species Research.</title>
        <authorList>
            <person name="McCartney M.A."/>
            <person name="Auch B."/>
            <person name="Kono T."/>
            <person name="Mallez S."/>
            <person name="Zhang Y."/>
            <person name="Obille A."/>
            <person name="Becker A."/>
            <person name="Abrahante J.E."/>
            <person name="Garbe J."/>
            <person name="Badalamenti J.P."/>
            <person name="Herman A."/>
            <person name="Mangelson H."/>
            <person name="Liachko I."/>
            <person name="Sullivan S."/>
            <person name="Sone E.D."/>
            <person name="Koren S."/>
            <person name="Silverstein K.A.T."/>
            <person name="Beckman K.B."/>
            <person name="Gohl D.M."/>
        </authorList>
    </citation>
    <scope>NUCLEOTIDE SEQUENCE</scope>
    <source>
        <strain evidence="12">Duluth1</strain>
        <tissue evidence="12">Whole animal</tissue>
    </source>
</reference>
<evidence type="ECO:0000256" key="6">
    <source>
        <dbReference type="ARBA" id="ARBA00022801"/>
    </source>
</evidence>
<dbReference type="PANTHER" id="PTHR37984">
    <property type="entry name" value="PROTEIN CBG26694"/>
    <property type="match status" value="1"/>
</dbReference>
<dbReference type="PROSITE" id="PS00141">
    <property type="entry name" value="ASP_PROTEASE"/>
    <property type="match status" value="1"/>
</dbReference>
<keyword evidence="7" id="KW-0695">RNA-directed DNA polymerase</keyword>
<dbReference type="InterPro" id="IPR043128">
    <property type="entry name" value="Rev_trsase/Diguanyl_cyclase"/>
</dbReference>
<dbReference type="FunFam" id="3.10.20.370:FF:000001">
    <property type="entry name" value="Retrovirus-related Pol polyprotein from transposon 17.6-like protein"/>
    <property type="match status" value="1"/>
</dbReference>
<feature type="domain" description="Peptidase A2" evidence="9">
    <location>
        <begin position="3"/>
        <end position="82"/>
    </location>
</feature>
<protein>
    <recommendedName>
        <fullName evidence="1">RNA-directed DNA polymerase</fullName>
        <ecNumber evidence="1">2.7.7.49</ecNumber>
    </recommendedName>
</protein>
<dbReference type="FunFam" id="3.30.70.270:FF:000020">
    <property type="entry name" value="Transposon Tf2-6 polyprotein-like Protein"/>
    <property type="match status" value="1"/>
</dbReference>
<evidence type="ECO:0000259" key="11">
    <source>
        <dbReference type="PROSITE" id="PS50994"/>
    </source>
</evidence>
<evidence type="ECO:0000256" key="4">
    <source>
        <dbReference type="ARBA" id="ARBA00022722"/>
    </source>
</evidence>
<dbReference type="GO" id="GO:0006508">
    <property type="term" value="P:proteolysis"/>
    <property type="evidence" value="ECO:0007669"/>
    <property type="project" value="InterPro"/>
</dbReference>
<evidence type="ECO:0000256" key="1">
    <source>
        <dbReference type="ARBA" id="ARBA00012493"/>
    </source>
</evidence>
<dbReference type="FunFam" id="3.30.420.10:FF:000032">
    <property type="entry name" value="Retrovirus-related Pol polyprotein from transposon 297-like Protein"/>
    <property type="match status" value="1"/>
</dbReference>
<feature type="domain" description="Integrase catalytic" evidence="11">
    <location>
        <begin position="977"/>
        <end position="1136"/>
    </location>
</feature>
<dbReference type="InterPro" id="IPR001584">
    <property type="entry name" value="Integrase_cat-core"/>
</dbReference>
<proteinExistence type="predicted"/>
<dbReference type="Pfam" id="PF17917">
    <property type="entry name" value="RT_RNaseH"/>
    <property type="match status" value="1"/>
</dbReference>
<dbReference type="GO" id="GO:0003964">
    <property type="term" value="F:RNA-directed DNA polymerase activity"/>
    <property type="evidence" value="ECO:0007669"/>
    <property type="project" value="UniProtKB-KW"/>
</dbReference>
<dbReference type="Proteomes" id="UP000828390">
    <property type="component" value="Unassembled WGS sequence"/>
</dbReference>
<keyword evidence="5" id="KW-0255">Endonuclease</keyword>